<keyword evidence="13" id="KW-1185">Reference proteome</keyword>
<gene>
    <name evidence="12" type="ORF">K437DRAFT_278183</name>
</gene>
<keyword evidence="6" id="KW-0479">Metal-binding</keyword>
<proteinExistence type="inferred from homology"/>
<feature type="domain" description="Rad50/SbcC-type AAA" evidence="11">
    <location>
        <begin position="6"/>
        <end position="241"/>
    </location>
</feature>
<dbReference type="AlphaFoldDB" id="A0A066W9E0"/>
<protein>
    <submittedName>
        <fullName evidence="12">p-loop containing nucleoside triphosphate hydrolase protein</fullName>
    </submittedName>
</protein>
<dbReference type="InParanoid" id="A0A066W9E0"/>
<organism evidence="12 13">
    <name type="scientific">Tilletiaria anomala (strain ATCC 24038 / CBS 436.72 / UBC 951)</name>
    <dbReference type="NCBI Taxonomy" id="1037660"/>
    <lineage>
        <taxon>Eukaryota</taxon>
        <taxon>Fungi</taxon>
        <taxon>Dikarya</taxon>
        <taxon>Basidiomycota</taxon>
        <taxon>Ustilaginomycotina</taxon>
        <taxon>Exobasidiomycetes</taxon>
        <taxon>Georgefischeriales</taxon>
        <taxon>Tilletiariaceae</taxon>
        <taxon>Tilletiaria</taxon>
    </lineage>
</organism>
<evidence type="ECO:0000256" key="10">
    <source>
        <dbReference type="SAM" id="Coils"/>
    </source>
</evidence>
<feature type="coiled-coil region" evidence="10">
    <location>
        <begin position="711"/>
        <end position="738"/>
    </location>
</feature>
<comment type="catalytic activity">
    <reaction evidence="9">
        <text>ATP + H2O = ADP + phosphate + H(+)</text>
        <dbReference type="Rhea" id="RHEA:13065"/>
        <dbReference type="ChEBI" id="CHEBI:15377"/>
        <dbReference type="ChEBI" id="CHEBI:15378"/>
        <dbReference type="ChEBI" id="CHEBI:30616"/>
        <dbReference type="ChEBI" id="CHEBI:43474"/>
        <dbReference type="ChEBI" id="CHEBI:456216"/>
    </reaction>
</comment>
<dbReference type="Pfam" id="PF13558">
    <property type="entry name" value="SbcC_Walker_B"/>
    <property type="match status" value="1"/>
</dbReference>
<evidence type="ECO:0000256" key="5">
    <source>
        <dbReference type="ARBA" id="ARBA00022454"/>
    </source>
</evidence>
<dbReference type="EMBL" id="JMSN01000030">
    <property type="protein sequence ID" value="KDN47360.1"/>
    <property type="molecule type" value="Genomic_DNA"/>
</dbReference>
<dbReference type="HOGENOM" id="CLU_006184_0_0_1"/>
<feature type="coiled-coil region" evidence="10">
    <location>
        <begin position="332"/>
        <end position="428"/>
    </location>
</feature>
<evidence type="ECO:0000256" key="7">
    <source>
        <dbReference type="ARBA" id="ARBA00022833"/>
    </source>
</evidence>
<dbReference type="GO" id="GO:0046872">
    <property type="term" value="F:metal ion binding"/>
    <property type="evidence" value="ECO:0007669"/>
    <property type="project" value="UniProtKB-KW"/>
</dbReference>
<keyword evidence="7" id="KW-0862">Zinc</keyword>
<keyword evidence="12" id="KW-0378">Hydrolase</keyword>
<evidence type="ECO:0000313" key="13">
    <source>
        <dbReference type="Proteomes" id="UP000027361"/>
    </source>
</evidence>
<dbReference type="InterPro" id="IPR038729">
    <property type="entry name" value="Rad50/SbcC_AAA"/>
</dbReference>
<feature type="coiled-coil region" evidence="10">
    <location>
        <begin position="790"/>
        <end position="890"/>
    </location>
</feature>
<keyword evidence="8" id="KW-0539">Nucleus</keyword>
<evidence type="ECO:0000256" key="2">
    <source>
        <dbReference type="ARBA" id="ARBA00004123"/>
    </source>
</evidence>
<comment type="subcellular location">
    <subcellularLocation>
        <location evidence="3">Chromosome</location>
    </subcellularLocation>
    <subcellularLocation>
        <location evidence="2">Nucleus</location>
    </subcellularLocation>
</comment>
<dbReference type="RefSeq" id="XP_013243849.1">
    <property type="nucleotide sequence ID" value="XM_013388395.1"/>
</dbReference>
<dbReference type="GO" id="GO:0007004">
    <property type="term" value="P:telomere maintenance via telomerase"/>
    <property type="evidence" value="ECO:0007669"/>
    <property type="project" value="TreeGrafter"/>
</dbReference>
<dbReference type="Gene3D" id="3.40.50.300">
    <property type="entry name" value="P-loop containing nucleotide triphosphate hydrolases"/>
    <property type="match status" value="2"/>
</dbReference>
<evidence type="ECO:0000256" key="3">
    <source>
        <dbReference type="ARBA" id="ARBA00004286"/>
    </source>
</evidence>
<evidence type="ECO:0000256" key="4">
    <source>
        <dbReference type="ARBA" id="ARBA00009439"/>
    </source>
</evidence>
<evidence type="ECO:0000259" key="11">
    <source>
        <dbReference type="Pfam" id="PF13476"/>
    </source>
</evidence>
<comment type="cofactor">
    <cofactor evidence="1">
        <name>Zn(2+)</name>
        <dbReference type="ChEBI" id="CHEBI:29105"/>
    </cofactor>
</comment>
<dbReference type="FunCoup" id="A0A066W9E0">
    <property type="interactions" value="518"/>
</dbReference>
<evidence type="ECO:0000256" key="6">
    <source>
        <dbReference type="ARBA" id="ARBA00022723"/>
    </source>
</evidence>
<dbReference type="GO" id="GO:0003691">
    <property type="term" value="F:double-stranded telomeric DNA binding"/>
    <property type="evidence" value="ECO:0007669"/>
    <property type="project" value="TreeGrafter"/>
</dbReference>
<comment type="caution">
    <text evidence="12">The sequence shown here is derived from an EMBL/GenBank/DDBJ whole genome shotgun (WGS) entry which is preliminary data.</text>
</comment>
<keyword evidence="5" id="KW-0158">Chromosome</keyword>
<dbReference type="InterPro" id="IPR027417">
    <property type="entry name" value="P-loop_NTPase"/>
</dbReference>
<evidence type="ECO:0000256" key="1">
    <source>
        <dbReference type="ARBA" id="ARBA00001947"/>
    </source>
</evidence>
<dbReference type="GO" id="GO:0070192">
    <property type="term" value="P:chromosome organization involved in meiotic cell cycle"/>
    <property type="evidence" value="ECO:0007669"/>
    <property type="project" value="TreeGrafter"/>
</dbReference>
<keyword evidence="10" id="KW-0175">Coiled coil</keyword>
<accession>A0A066W9E0</accession>
<dbReference type="GO" id="GO:0051880">
    <property type="term" value="F:G-quadruplex DNA binding"/>
    <property type="evidence" value="ECO:0007669"/>
    <property type="project" value="TreeGrafter"/>
</dbReference>
<dbReference type="GeneID" id="25266841"/>
<dbReference type="Pfam" id="PF13476">
    <property type="entry name" value="AAA_23"/>
    <property type="match status" value="1"/>
</dbReference>
<evidence type="ECO:0000313" key="12">
    <source>
        <dbReference type="EMBL" id="KDN47360.1"/>
    </source>
</evidence>
<dbReference type="Proteomes" id="UP000027361">
    <property type="component" value="Unassembled WGS sequence"/>
</dbReference>
<dbReference type="PANTHER" id="PTHR18867:SF12">
    <property type="entry name" value="DNA REPAIR PROTEIN RAD50"/>
    <property type="match status" value="1"/>
</dbReference>
<dbReference type="PANTHER" id="PTHR18867">
    <property type="entry name" value="RAD50"/>
    <property type="match status" value="1"/>
</dbReference>
<evidence type="ECO:0000256" key="9">
    <source>
        <dbReference type="ARBA" id="ARBA00049360"/>
    </source>
</evidence>
<feature type="coiled-coil region" evidence="10">
    <location>
        <begin position="191"/>
        <end position="297"/>
    </location>
</feature>
<dbReference type="GO" id="GO:0000794">
    <property type="term" value="C:condensed nuclear chromosome"/>
    <property type="evidence" value="ECO:0007669"/>
    <property type="project" value="TreeGrafter"/>
</dbReference>
<dbReference type="OrthoDB" id="18797at2759"/>
<comment type="similarity">
    <text evidence="4">Belongs to the SMC family. RAD50 subfamily.</text>
</comment>
<dbReference type="GO" id="GO:0030870">
    <property type="term" value="C:Mre11 complex"/>
    <property type="evidence" value="ECO:0007669"/>
    <property type="project" value="TreeGrafter"/>
</dbReference>
<reference evidence="12 13" key="1">
    <citation type="submission" date="2014-05" db="EMBL/GenBank/DDBJ databases">
        <title>Draft genome sequence of a rare smut relative, Tilletiaria anomala UBC 951.</title>
        <authorList>
            <consortium name="DOE Joint Genome Institute"/>
            <person name="Toome M."/>
            <person name="Kuo A."/>
            <person name="Henrissat B."/>
            <person name="Lipzen A."/>
            <person name="Tritt A."/>
            <person name="Yoshinaga Y."/>
            <person name="Zane M."/>
            <person name="Barry K."/>
            <person name="Grigoriev I.V."/>
            <person name="Spatafora J.W."/>
            <person name="Aimea M.C."/>
        </authorList>
    </citation>
    <scope>NUCLEOTIDE SEQUENCE [LARGE SCALE GENOMIC DNA]</scope>
    <source>
        <strain evidence="12 13">UBC 951</strain>
    </source>
</reference>
<dbReference type="GO" id="GO:0000722">
    <property type="term" value="P:telomere maintenance via recombination"/>
    <property type="evidence" value="ECO:0007669"/>
    <property type="project" value="TreeGrafter"/>
</dbReference>
<sequence length="1083" mass="123617">MAYLHKLSIHGIRSFDDKDDHVCTFYSPLTVIVGINGSGKTTIIECLKYATTGDMPPNTKGGAFVHDPKMAGHHEVRGHVRLSFINKQGEKMLVERHLMVSAKKGGGLSMKTLEGALVKNTPNAAQGRNRLDELMPLELGVSKAILENDSNWPLAEPALLKKKFDDIFEATRYTKCLASRVQQCKIDCERAESLQRKKASLQSTLVDKEDHLAMLMDGIKNIAEQSAKYQEILNALETLEERRRLHAENAAALSQNADLQKRKEGFQGYLDMDKASMRRKEEQAHETRTRLQQVETQLQAQFCRRGGLEQQRQKRVQEASKALDIRGFDQLNTHMQQESEKAQKKLAELDEQIQSIREDNRSHQATRSTYEDSRKNLQQIDNMLRAEQERDINDAQYDAKARERGAEARACEDELQALNEKLRTLNKSADTRDIKLRRGTAADLAAMHEQAFVKYTAESAIADGAERNHEEALRDAERADAENNKLSLHKKAEREKLQIKDDAKQLITSKLKEAESEPGEFAAGFEASIKQLQEEIDTRVKSHEQFEGRRAFFEDVLKSVTNHGPCTACNRSVNQEDVAAIQSFVNERISAMTRENVETNDAAVETIDMWRAILADFEALRPKQMLITQIENELVELRQQISAVEDRRVKAVGQASASKDELERIRANNEAASALEKDLSTYGPSETVADSLKLRQRMHELNSLERGLSDKQRELRERVGLEQQRDETKKEIAATEAMEAAQVPMRTTRRNRDDRDMRKQADEFQSTSNALKDLGRSISQLARNRPADKLAQCQKQMEELEGEQQKHEIARIEKKLNEARATERNIMDNLRFRELRRQIDQLDEEIQSSNRYQKEYAASREHENKLNGEAAHTRGEMESIRAQIKQREQELHDDYNNHKLDLKANNDLEKLAKSIESGIMKFHSVKMEEINANIHDLWSKTYQGTDTETKGARSYNYRVIMKKNDSEMDMRGRCSAGQKVLASIIIRLALADSFSSDCSILALDEPTTNLDKDNIDALAKSLAELIKERQESGNGRSQLIVITHDEAFISRLAENDVLEWYNRVERDSGHMSVIKLHLHFNHQ</sequence>
<dbReference type="OMA" id="NIIFCHQ"/>
<dbReference type="GO" id="GO:0006302">
    <property type="term" value="P:double-strand break repair"/>
    <property type="evidence" value="ECO:0007669"/>
    <property type="project" value="InterPro"/>
</dbReference>
<dbReference type="GO" id="GO:0016887">
    <property type="term" value="F:ATP hydrolysis activity"/>
    <property type="evidence" value="ECO:0007669"/>
    <property type="project" value="InterPro"/>
</dbReference>
<dbReference type="STRING" id="1037660.A0A066W9E0"/>
<evidence type="ECO:0000256" key="8">
    <source>
        <dbReference type="ARBA" id="ARBA00023242"/>
    </source>
</evidence>
<name>A0A066W9E0_TILAU</name>
<dbReference type="GO" id="GO:0043047">
    <property type="term" value="F:single-stranded telomeric DNA binding"/>
    <property type="evidence" value="ECO:0007669"/>
    <property type="project" value="TreeGrafter"/>
</dbReference>
<dbReference type="SUPFAM" id="SSF52540">
    <property type="entry name" value="P-loop containing nucleoside triphosphate hydrolases"/>
    <property type="match status" value="1"/>
</dbReference>